<dbReference type="PRINTS" id="PR00423">
    <property type="entry name" value="CELLDVISFTSZ"/>
</dbReference>
<evidence type="ECO:0000259" key="11">
    <source>
        <dbReference type="SMART" id="SM00864"/>
    </source>
</evidence>
<proteinExistence type="inferred from homology"/>
<dbReference type="PATRIC" id="fig|134287.3.peg.369"/>
<dbReference type="HAMAP" id="MF_00909">
    <property type="entry name" value="FtsZ"/>
    <property type="match status" value="1"/>
</dbReference>
<dbReference type="GO" id="GO:0051258">
    <property type="term" value="P:protein polymerization"/>
    <property type="evidence" value="ECO:0007669"/>
    <property type="project" value="UniProtKB-UniRule"/>
</dbReference>
<dbReference type="InterPro" id="IPR008280">
    <property type="entry name" value="Tub_FtsZ_C"/>
</dbReference>
<dbReference type="PROSITE" id="PS01134">
    <property type="entry name" value="FTSZ_1"/>
    <property type="match status" value="1"/>
</dbReference>
<dbReference type="Proteomes" id="UP000003937">
    <property type="component" value="Chromosome"/>
</dbReference>
<evidence type="ECO:0000256" key="9">
    <source>
        <dbReference type="NCBIfam" id="TIGR00065"/>
    </source>
</evidence>
<evidence type="ECO:0000259" key="12">
    <source>
        <dbReference type="SMART" id="SM00865"/>
    </source>
</evidence>
<dbReference type="STRING" id="134287.A35E_00390"/>
<dbReference type="RefSeq" id="WP_014888982.1">
    <property type="nucleotide sequence ID" value="NC_018420.1"/>
</dbReference>
<dbReference type="SUPFAM" id="SSF52490">
    <property type="entry name" value="Tubulin nucleotide-binding domain-like"/>
    <property type="match status" value="1"/>
</dbReference>
<dbReference type="Gene3D" id="3.40.50.1440">
    <property type="entry name" value="Tubulin/FtsZ, GTPase domain"/>
    <property type="match status" value="1"/>
</dbReference>
<keyword evidence="14" id="KW-1185">Reference proteome</keyword>
<dbReference type="SUPFAM" id="SSF55307">
    <property type="entry name" value="Tubulin C-terminal domain-like"/>
    <property type="match status" value="1"/>
</dbReference>
<dbReference type="GO" id="GO:0005737">
    <property type="term" value="C:cytoplasm"/>
    <property type="evidence" value="ECO:0007669"/>
    <property type="project" value="UniProtKB-SubCell"/>
</dbReference>
<dbReference type="InterPro" id="IPR045061">
    <property type="entry name" value="FtsZ/CetZ"/>
</dbReference>
<dbReference type="InterPro" id="IPR003008">
    <property type="entry name" value="Tubulin_FtsZ_GTPase"/>
</dbReference>
<dbReference type="Gene3D" id="3.30.1330.20">
    <property type="entry name" value="Tubulin/FtsZ, C-terminal domain"/>
    <property type="match status" value="1"/>
</dbReference>
<dbReference type="GO" id="GO:0032153">
    <property type="term" value="C:cell division site"/>
    <property type="evidence" value="ECO:0007669"/>
    <property type="project" value="UniProtKB-UniRule"/>
</dbReference>
<keyword evidence="7 8" id="KW-0131">Cell cycle</keyword>
<organism evidence="13 14">
    <name type="scientific">secondary endosymbiont of Heteropsylla cubana</name>
    <dbReference type="NCBI Taxonomy" id="134287"/>
    <lineage>
        <taxon>Bacteria</taxon>
        <taxon>Pseudomonadati</taxon>
        <taxon>Pseudomonadota</taxon>
        <taxon>Gammaproteobacteria</taxon>
        <taxon>Enterobacterales</taxon>
        <taxon>Enterobacteriaceae</taxon>
        <taxon>aphid secondary symbionts</taxon>
    </lineage>
</organism>
<dbReference type="PANTHER" id="PTHR30314">
    <property type="entry name" value="CELL DIVISION PROTEIN FTSZ-RELATED"/>
    <property type="match status" value="1"/>
</dbReference>
<feature type="domain" description="Tubulin/FtsZ 2-layer sandwich" evidence="12">
    <location>
        <begin position="206"/>
        <end position="324"/>
    </location>
</feature>
<dbReference type="GO" id="GO:0003924">
    <property type="term" value="F:GTPase activity"/>
    <property type="evidence" value="ECO:0007669"/>
    <property type="project" value="UniProtKB-UniRule"/>
</dbReference>
<evidence type="ECO:0000256" key="5">
    <source>
        <dbReference type="ARBA" id="ARBA00023134"/>
    </source>
</evidence>
<dbReference type="InterPro" id="IPR000158">
    <property type="entry name" value="Cell_div_FtsZ"/>
</dbReference>
<dbReference type="KEGG" id="sehc:A35E_00390"/>
<evidence type="ECO:0000313" key="13">
    <source>
        <dbReference type="EMBL" id="AFP85685.1"/>
    </source>
</evidence>
<keyword evidence="4 8" id="KW-0547">Nucleotide-binding</keyword>
<name>J3TZ09_9ENTR</name>
<evidence type="ECO:0000256" key="8">
    <source>
        <dbReference type="HAMAP-Rule" id="MF_00909"/>
    </source>
</evidence>
<keyword evidence="6 8" id="KW-0717">Septation</keyword>
<feature type="binding site" evidence="8">
    <location>
        <position position="186"/>
    </location>
    <ligand>
        <name>GTP</name>
        <dbReference type="ChEBI" id="CHEBI:37565"/>
    </ligand>
</feature>
<dbReference type="SMART" id="SM00864">
    <property type="entry name" value="Tubulin"/>
    <property type="match status" value="1"/>
</dbReference>
<dbReference type="PROSITE" id="PS01135">
    <property type="entry name" value="FTSZ_2"/>
    <property type="match status" value="1"/>
</dbReference>
<dbReference type="FunFam" id="3.30.1330.20:FF:000004">
    <property type="entry name" value="Cell division protein FtsZ"/>
    <property type="match status" value="1"/>
</dbReference>
<dbReference type="InterPro" id="IPR036525">
    <property type="entry name" value="Tubulin/FtsZ_GTPase_sf"/>
</dbReference>
<dbReference type="InterPro" id="IPR037103">
    <property type="entry name" value="Tubulin/FtsZ-like_C"/>
</dbReference>
<keyword evidence="5 8" id="KW-0342">GTP-binding</keyword>
<dbReference type="HOGENOM" id="CLU_024865_0_1_6"/>
<sequence length="386" mass="40813">MFEPVESTNDAVIKVIGVGGGGGNAVEHMVRERIEGVDFFAVNTDAQALRKTAVGQTIQIGSGITKGLGAGANPEVGRNSAEEDRETLETALEGADMVFIAAGMGGGTGTGAAPVVAEVAKNLGILTVAVVTKPFNFEGKKRMSFAEQGIAALSKHVDSLIIIPNDKLLKVLGRGISLLDAFGAANNVLKGAVQGIAELITRPGLMNVDFADVRTVMSEMGYAMMGSGMAGGEDRAEEAAEIAISSPLLEDIDLSGARGVLVNITAGFDLRLDEFETVGNTIRAFASDNATVVIGTSLDPDMNNELRVTVVATGIGIDKRPEITLLNTKQSNTRLIDHCYRNHPESISSFNQEQKIGKKIIGEKNIQENKELDYLDIPAFLRKQAD</sequence>
<keyword evidence="3 8" id="KW-0132">Cell division</keyword>
<dbReference type="InterPro" id="IPR020805">
    <property type="entry name" value="Cell_div_FtsZ_CS"/>
</dbReference>
<evidence type="ECO:0000256" key="7">
    <source>
        <dbReference type="ARBA" id="ARBA00023306"/>
    </source>
</evidence>
<comment type="subcellular location">
    <subcellularLocation>
        <location evidence="8">Cytoplasm</location>
    </subcellularLocation>
    <text evidence="8">Assembles at midcell at the inner surface of the cytoplasmic membrane.</text>
</comment>
<feature type="domain" description="Tubulin/FtsZ GTPase" evidence="11">
    <location>
        <begin position="12"/>
        <end position="204"/>
    </location>
</feature>
<evidence type="ECO:0000256" key="6">
    <source>
        <dbReference type="ARBA" id="ARBA00023210"/>
    </source>
</evidence>
<keyword evidence="2 8" id="KW-0963">Cytoplasm</keyword>
<dbReference type="FunFam" id="3.40.50.1440:FF:000023">
    <property type="entry name" value="Cell division protein FtsZ"/>
    <property type="match status" value="1"/>
</dbReference>
<protein>
    <recommendedName>
        <fullName evidence="8 9">Cell division protein FtsZ</fullName>
    </recommendedName>
</protein>
<dbReference type="Pfam" id="PF00091">
    <property type="entry name" value="Tubulin"/>
    <property type="match status" value="1"/>
</dbReference>
<evidence type="ECO:0000256" key="10">
    <source>
        <dbReference type="RuleBase" id="RU000631"/>
    </source>
</evidence>
<evidence type="ECO:0000256" key="1">
    <source>
        <dbReference type="ARBA" id="ARBA00009690"/>
    </source>
</evidence>
<dbReference type="OrthoDB" id="9813375at2"/>
<dbReference type="CDD" id="cd02201">
    <property type="entry name" value="FtsZ_type1"/>
    <property type="match status" value="1"/>
</dbReference>
<dbReference type="SMART" id="SM00865">
    <property type="entry name" value="Tubulin_C"/>
    <property type="match status" value="1"/>
</dbReference>
<gene>
    <name evidence="8" type="primary">ftsZ</name>
    <name evidence="13" type="ORF">A35E_00390</name>
</gene>
<comment type="subunit">
    <text evidence="8">Homodimer. Polymerizes to form a dynamic ring structure in a strictly GTP-dependent manner. Interacts directly with several other division proteins.</text>
</comment>
<evidence type="ECO:0000256" key="2">
    <source>
        <dbReference type="ARBA" id="ARBA00022490"/>
    </source>
</evidence>
<dbReference type="AlphaFoldDB" id="J3TZ09"/>
<dbReference type="InterPro" id="IPR018316">
    <property type="entry name" value="Tubulin/FtsZ_2-layer-sand-dom"/>
</dbReference>
<dbReference type="GO" id="GO:0005525">
    <property type="term" value="F:GTP binding"/>
    <property type="evidence" value="ECO:0007669"/>
    <property type="project" value="UniProtKB-UniRule"/>
</dbReference>
<evidence type="ECO:0000256" key="4">
    <source>
        <dbReference type="ARBA" id="ARBA00022741"/>
    </source>
</evidence>
<evidence type="ECO:0000256" key="3">
    <source>
        <dbReference type="ARBA" id="ARBA00022618"/>
    </source>
</evidence>
<feature type="binding site" evidence="8">
    <location>
        <position position="142"/>
    </location>
    <ligand>
        <name>GTP</name>
        <dbReference type="ChEBI" id="CHEBI:37565"/>
    </ligand>
</feature>
<dbReference type="GO" id="GO:0043093">
    <property type="term" value="P:FtsZ-dependent cytokinesis"/>
    <property type="evidence" value="ECO:0007669"/>
    <property type="project" value="UniProtKB-UniRule"/>
</dbReference>
<dbReference type="PANTHER" id="PTHR30314:SF3">
    <property type="entry name" value="MITOCHONDRIAL DIVISION PROTEIN FSZA"/>
    <property type="match status" value="1"/>
</dbReference>
<comment type="function">
    <text evidence="8 10">Essential cell division protein that forms a contractile ring structure (Z ring) at the future cell division site. The regulation of the ring assembly controls the timing and the location of cell division. One of the functions of the FtsZ ring is to recruit other cell division proteins to the septum to produce a new cell wall between the dividing cells. Binds GTP and shows GTPase activity.</text>
</comment>
<dbReference type="Pfam" id="PF12327">
    <property type="entry name" value="FtsZ_C"/>
    <property type="match status" value="1"/>
</dbReference>
<dbReference type="EMBL" id="CP003547">
    <property type="protein sequence ID" value="AFP85685.1"/>
    <property type="molecule type" value="Genomic_DNA"/>
</dbReference>
<reference evidence="13 14" key="1">
    <citation type="journal article" date="2012" name="Mol. Biol. Evol.">
        <title>Genome reduction and co-evolution between the primary and secondary bacterial symbionts of psyllids.</title>
        <authorList>
            <person name="Sloan D.B."/>
            <person name="Moran N.A."/>
        </authorList>
    </citation>
    <scope>NUCLEOTIDE SEQUENCE [LARGE SCALE GENOMIC DNA]</scope>
    <source>
        <strain evidence="13">Hcub_S</strain>
    </source>
</reference>
<evidence type="ECO:0000313" key="14">
    <source>
        <dbReference type="Proteomes" id="UP000003937"/>
    </source>
</evidence>
<accession>J3TZ09</accession>
<dbReference type="NCBIfam" id="TIGR00065">
    <property type="entry name" value="ftsZ"/>
    <property type="match status" value="1"/>
</dbReference>
<feature type="binding site" evidence="8">
    <location>
        <position position="138"/>
    </location>
    <ligand>
        <name>GTP</name>
        <dbReference type="ChEBI" id="CHEBI:37565"/>
    </ligand>
</feature>
<feature type="binding site" evidence="8">
    <location>
        <begin position="107"/>
        <end position="109"/>
    </location>
    <ligand>
        <name>GTP</name>
        <dbReference type="ChEBI" id="CHEBI:37565"/>
    </ligand>
</feature>
<comment type="similarity">
    <text evidence="1 8 10">Belongs to the FtsZ family.</text>
</comment>
<feature type="binding site" evidence="8">
    <location>
        <begin position="20"/>
        <end position="24"/>
    </location>
    <ligand>
        <name>GTP</name>
        <dbReference type="ChEBI" id="CHEBI:37565"/>
    </ligand>
</feature>
<dbReference type="GO" id="GO:0000917">
    <property type="term" value="P:division septum assembly"/>
    <property type="evidence" value="ECO:0007669"/>
    <property type="project" value="UniProtKB-KW"/>
</dbReference>
<dbReference type="InterPro" id="IPR024757">
    <property type="entry name" value="FtsZ_C"/>
</dbReference>